<dbReference type="AlphaFoldDB" id="A0A917INJ9"/>
<proteinExistence type="predicted"/>
<reference evidence="1 2" key="1">
    <citation type="journal article" date="2014" name="Int. J. Syst. Evol. Microbiol.">
        <title>Complete genome sequence of Corynebacterium casei LMG S-19264T (=DSM 44701T), isolated from a smear-ripened cheese.</title>
        <authorList>
            <consortium name="US DOE Joint Genome Institute (JGI-PGF)"/>
            <person name="Walter F."/>
            <person name="Albersmeier A."/>
            <person name="Kalinowski J."/>
            <person name="Ruckert C."/>
        </authorList>
    </citation>
    <scope>NUCLEOTIDE SEQUENCE [LARGE SCALE GENOMIC DNA]</scope>
    <source>
        <strain evidence="1 2">CCM 8669</strain>
    </source>
</reference>
<accession>A0A917INJ9</accession>
<protein>
    <submittedName>
        <fullName evidence="1">Uncharacterized protein</fullName>
    </submittedName>
</protein>
<evidence type="ECO:0000313" key="2">
    <source>
        <dbReference type="Proteomes" id="UP000600171"/>
    </source>
</evidence>
<gene>
    <name evidence="1" type="ORF">GCM10007359_03860</name>
</gene>
<dbReference type="RefSeq" id="WP_188358645.1">
    <property type="nucleotide sequence ID" value="NZ_BMDC01000001.1"/>
</dbReference>
<comment type="caution">
    <text evidence="1">The sequence shown here is derived from an EMBL/GenBank/DDBJ whole genome shotgun (WGS) entry which is preliminary data.</text>
</comment>
<sequence>MTTPNLSNNIVENPNYFPGLAVSAIENQDCPYYFMGHTIHWIRRHHAAKEAWYPATILGVEGNWITFESEGEVLRMWNHDAQKLSAIFDAVQLIENVPVQWCPRFKLLGAVFEAGGFSVGLDYEKDRDCPLTLREKETE</sequence>
<organism evidence="1 2">
    <name type="scientific">Rothia aerolata</name>
    <dbReference type="NCBI Taxonomy" id="1812262"/>
    <lineage>
        <taxon>Bacteria</taxon>
        <taxon>Bacillati</taxon>
        <taxon>Actinomycetota</taxon>
        <taxon>Actinomycetes</taxon>
        <taxon>Micrococcales</taxon>
        <taxon>Micrococcaceae</taxon>
        <taxon>Rothia</taxon>
    </lineage>
</organism>
<dbReference type="Proteomes" id="UP000600171">
    <property type="component" value="Unassembled WGS sequence"/>
</dbReference>
<evidence type="ECO:0000313" key="1">
    <source>
        <dbReference type="EMBL" id="GGH58071.1"/>
    </source>
</evidence>
<keyword evidence="2" id="KW-1185">Reference proteome</keyword>
<name>A0A917INJ9_9MICC</name>
<dbReference type="EMBL" id="BMDC01000001">
    <property type="protein sequence ID" value="GGH58071.1"/>
    <property type="molecule type" value="Genomic_DNA"/>
</dbReference>